<feature type="transmembrane region" description="Helical" evidence="1">
    <location>
        <begin position="55"/>
        <end position="73"/>
    </location>
</feature>
<keyword evidence="3" id="KW-1185">Reference proteome</keyword>
<feature type="transmembrane region" description="Helical" evidence="1">
    <location>
        <begin position="113"/>
        <end position="133"/>
    </location>
</feature>
<feature type="transmembrane region" description="Helical" evidence="1">
    <location>
        <begin position="25"/>
        <end position="43"/>
    </location>
</feature>
<keyword evidence="1" id="KW-1133">Transmembrane helix</keyword>
<dbReference type="AlphaFoldDB" id="A0A9W6UVT1"/>
<evidence type="ECO:0000256" key="1">
    <source>
        <dbReference type="SAM" id="Phobius"/>
    </source>
</evidence>
<name>A0A9W6UVT1_9ACTN</name>
<gene>
    <name evidence="2" type="ORF">Arub01_18010</name>
</gene>
<reference evidence="2" key="1">
    <citation type="submission" date="2023-02" db="EMBL/GenBank/DDBJ databases">
        <title>Actinomadura rubrobrunea NBRC 14622.</title>
        <authorList>
            <person name="Ichikawa N."/>
            <person name="Sato H."/>
            <person name="Tonouchi N."/>
        </authorList>
    </citation>
    <scope>NUCLEOTIDE SEQUENCE</scope>
    <source>
        <strain evidence="2">NBRC 14622</strain>
    </source>
</reference>
<comment type="caution">
    <text evidence="2">The sequence shown here is derived from an EMBL/GenBank/DDBJ whole genome shotgun (WGS) entry which is preliminary data.</text>
</comment>
<organism evidence="2 3">
    <name type="scientific">Actinomadura rubrobrunea</name>
    <dbReference type="NCBI Taxonomy" id="115335"/>
    <lineage>
        <taxon>Bacteria</taxon>
        <taxon>Bacillati</taxon>
        <taxon>Actinomycetota</taxon>
        <taxon>Actinomycetes</taxon>
        <taxon>Streptosporangiales</taxon>
        <taxon>Thermomonosporaceae</taxon>
        <taxon>Actinomadura</taxon>
    </lineage>
</organism>
<dbReference type="RefSeq" id="WP_067912738.1">
    <property type="nucleotide sequence ID" value="NZ_BSRZ01000003.1"/>
</dbReference>
<dbReference type="Proteomes" id="UP001165124">
    <property type="component" value="Unassembled WGS sequence"/>
</dbReference>
<protein>
    <submittedName>
        <fullName evidence="2">Uncharacterized protein</fullName>
    </submittedName>
</protein>
<evidence type="ECO:0000313" key="2">
    <source>
        <dbReference type="EMBL" id="GLW63557.1"/>
    </source>
</evidence>
<proteinExistence type="predicted"/>
<evidence type="ECO:0000313" key="3">
    <source>
        <dbReference type="Proteomes" id="UP001165124"/>
    </source>
</evidence>
<keyword evidence="1" id="KW-0812">Transmembrane</keyword>
<keyword evidence="1" id="KW-0472">Membrane</keyword>
<feature type="transmembrane region" description="Helical" evidence="1">
    <location>
        <begin position="85"/>
        <end position="107"/>
    </location>
</feature>
<accession>A0A9W6UVT1</accession>
<dbReference type="EMBL" id="BSRZ01000003">
    <property type="protein sequence ID" value="GLW63557.1"/>
    <property type="molecule type" value="Genomic_DNA"/>
</dbReference>
<sequence>MTSPEQARAALAEARRVQERARRSARWFTWFLVATGAVSIAWITAMEAVWPQGRLALAPVWAALFLMAGFWMNRREALPLGAGRSLMAATLTWFALYLVVVGPVTRWQWGTSVPAWTAASAIAALPFFVAAWMRRRA</sequence>